<dbReference type="GO" id="GO:0005737">
    <property type="term" value="C:cytoplasm"/>
    <property type="evidence" value="ECO:0007669"/>
    <property type="project" value="TreeGrafter"/>
</dbReference>
<evidence type="ECO:0000259" key="2">
    <source>
        <dbReference type="Pfam" id="PF00656"/>
    </source>
</evidence>
<dbReference type="EMBL" id="FQWD01000004">
    <property type="protein sequence ID" value="SHG73904.1"/>
    <property type="molecule type" value="Genomic_DNA"/>
</dbReference>
<evidence type="ECO:0000313" key="3">
    <source>
        <dbReference type="EMBL" id="SHG73904.1"/>
    </source>
</evidence>
<keyword evidence="1" id="KW-0732">Signal</keyword>
<dbReference type="Gene3D" id="3.40.50.1460">
    <property type="match status" value="1"/>
</dbReference>
<organism evidence="3 4">
    <name type="scientific">Marisediminitalea aggregata</name>
    <dbReference type="NCBI Taxonomy" id="634436"/>
    <lineage>
        <taxon>Bacteria</taxon>
        <taxon>Pseudomonadati</taxon>
        <taxon>Pseudomonadota</taxon>
        <taxon>Gammaproteobacteria</taxon>
        <taxon>Alteromonadales</taxon>
        <taxon>Alteromonadaceae</taxon>
        <taxon>Marisediminitalea</taxon>
    </lineage>
</organism>
<dbReference type="InterPro" id="IPR011600">
    <property type="entry name" value="Pept_C14_caspase"/>
</dbReference>
<dbReference type="RefSeq" id="WP_073323723.1">
    <property type="nucleotide sequence ID" value="NZ_FQWD01000004.1"/>
</dbReference>
<proteinExistence type="predicted"/>
<protein>
    <submittedName>
        <fullName evidence="3">Caspase domain-containing protein</fullName>
    </submittedName>
</protein>
<name>A0A1M5M991_9ALTE</name>
<dbReference type="Proteomes" id="UP000184520">
    <property type="component" value="Unassembled WGS sequence"/>
</dbReference>
<feature type="domain" description="Peptidase C14 caspase" evidence="2">
    <location>
        <begin position="23"/>
        <end position="272"/>
    </location>
</feature>
<dbReference type="AlphaFoldDB" id="A0A1M5M991"/>
<dbReference type="OrthoDB" id="1491023at2"/>
<gene>
    <name evidence="3" type="ORF">SAMN05216361_2950</name>
</gene>
<accession>A0A1M5M991</accession>
<reference evidence="4" key="1">
    <citation type="submission" date="2016-11" db="EMBL/GenBank/DDBJ databases">
        <authorList>
            <person name="Varghese N."/>
            <person name="Submissions S."/>
        </authorList>
    </citation>
    <scope>NUCLEOTIDE SEQUENCE [LARGE SCALE GENOMIC DNA]</scope>
    <source>
        <strain evidence="4">CGMCC 1.8995</strain>
    </source>
</reference>
<dbReference type="PANTHER" id="PTHR48104">
    <property type="entry name" value="METACASPASE-4"/>
    <property type="match status" value="1"/>
</dbReference>
<dbReference type="PANTHER" id="PTHR48104:SF30">
    <property type="entry name" value="METACASPASE-1"/>
    <property type="match status" value="1"/>
</dbReference>
<feature type="chain" id="PRO_5012206322" evidence="1">
    <location>
        <begin position="21"/>
        <end position="678"/>
    </location>
</feature>
<feature type="signal peptide" evidence="1">
    <location>
        <begin position="1"/>
        <end position="20"/>
    </location>
</feature>
<evidence type="ECO:0000256" key="1">
    <source>
        <dbReference type="SAM" id="SignalP"/>
    </source>
</evidence>
<keyword evidence="4" id="KW-1185">Reference proteome</keyword>
<dbReference type="GO" id="GO:0006508">
    <property type="term" value="P:proteolysis"/>
    <property type="evidence" value="ECO:0007669"/>
    <property type="project" value="InterPro"/>
</dbReference>
<dbReference type="Pfam" id="PF00656">
    <property type="entry name" value="Peptidase_C14"/>
    <property type="match status" value="1"/>
</dbReference>
<evidence type="ECO:0000313" key="4">
    <source>
        <dbReference type="Proteomes" id="UP000184520"/>
    </source>
</evidence>
<dbReference type="InterPro" id="IPR050452">
    <property type="entry name" value="Metacaspase"/>
</dbReference>
<dbReference type="GO" id="GO:0004197">
    <property type="term" value="F:cysteine-type endopeptidase activity"/>
    <property type="evidence" value="ECO:0007669"/>
    <property type="project" value="InterPro"/>
</dbReference>
<sequence>MVKRICVLLFTLLLARSALSAQQYALLVGVSEYPNLSPELSLRGPANDMLVAKHMLLGQQFSENNITLLADGIESDGLPTKAKIMQALASLAGKVKAGDFVYLHFSGHGSQQPSDDFRTETDGLDEIFLPRDVTNWDMQTSQVPNALTDDEVGRALDAIRNKGADVWLIFDSCHSGTMSRSLTNDSVKMRNVNPASLGIPDGVTKPNVPQSTFSSAVVSNQPEPGGNKGALVAFYAAQNTEEAPEMNLPQGDTQAAQGLFSFSISRLVSRFPNATYRQLAQMVLASYNSMPWFRTTPLFEGDSLDRPLFHREGPVQQRFAVSVKGQTFHMQAGSLQGFETGAQVALYKEITGAEMISQASVEHAQLTQSTLAIPTSLISGTYYAELSRPAFPVPLRVKWLTPPSDAWIQAQQTLANNALLSRTLNWVGVEDDADISLYPGSKALYLLTLQDQLPCELNMTPTDNCAAADTRFKSHPLGQVSGYAGLLSNMLTRTVRALNLMRLSDSLIGTDGVNSFVERKRPGQAFELMSPERGLVLQDGDELRVEFVNSTVRALDVTILFIDSLFGITQIYPEPGTSGRLQPGEATDFEGTIDASTLGTEQFMIIATPVNRQDPPTNLMHLQQPPLNANVFSRGASGIDFFAQALGDAPQSRGFTKSSATNQATISVIRWQTAKGDN</sequence>
<dbReference type="STRING" id="634436.SAMN05216361_2950"/>